<organism evidence="2 3">
    <name type="scientific">Pleurodeles waltl</name>
    <name type="common">Iberian ribbed newt</name>
    <dbReference type="NCBI Taxonomy" id="8319"/>
    <lineage>
        <taxon>Eukaryota</taxon>
        <taxon>Metazoa</taxon>
        <taxon>Chordata</taxon>
        <taxon>Craniata</taxon>
        <taxon>Vertebrata</taxon>
        <taxon>Euteleostomi</taxon>
        <taxon>Amphibia</taxon>
        <taxon>Batrachia</taxon>
        <taxon>Caudata</taxon>
        <taxon>Salamandroidea</taxon>
        <taxon>Salamandridae</taxon>
        <taxon>Pleurodelinae</taxon>
        <taxon>Pleurodeles</taxon>
    </lineage>
</organism>
<reference evidence="2" key="1">
    <citation type="journal article" date="2022" name="bioRxiv">
        <title>Sequencing and chromosome-scale assembly of the giantPleurodeles waltlgenome.</title>
        <authorList>
            <person name="Brown T."/>
            <person name="Elewa A."/>
            <person name="Iarovenko S."/>
            <person name="Subramanian E."/>
            <person name="Araus A.J."/>
            <person name="Petzold A."/>
            <person name="Susuki M."/>
            <person name="Suzuki K.-i.T."/>
            <person name="Hayashi T."/>
            <person name="Toyoda A."/>
            <person name="Oliveira C."/>
            <person name="Osipova E."/>
            <person name="Leigh N.D."/>
            <person name="Simon A."/>
            <person name="Yun M.H."/>
        </authorList>
    </citation>
    <scope>NUCLEOTIDE SEQUENCE</scope>
    <source>
        <strain evidence="2">20211129_DDA</strain>
        <tissue evidence="2">Liver</tissue>
    </source>
</reference>
<feature type="transmembrane region" description="Helical" evidence="1">
    <location>
        <begin position="12"/>
        <end position="35"/>
    </location>
</feature>
<accession>A0AAV7N7Y9</accession>
<sequence length="90" mass="9978">RLERASLQPLHLHIIYVALLLSTLIQSAFVLSYFLPIRSRLSCARSLPPPAPAPSDNTEHALPVHLFPTCQNNVTSQLDNINPNVIRMPG</sequence>
<name>A0AAV7N7Y9_PLEWA</name>
<protein>
    <submittedName>
        <fullName evidence="2">Uncharacterized protein</fullName>
    </submittedName>
</protein>
<dbReference type="AlphaFoldDB" id="A0AAV7N7Y9"/>
<gene>
    <name evidence="2" type="ORF">NDU88_006665</name>
</gene>
<keyword evidence="1" id="KW-0812">Transmembrane</keyword>
<comment type="caution">
    <text evidence="2">The sequence shown here is derived from an EMBL/GenBank/DDBJ whole genome shotgun (WGS) entry which is preliminary data.</text>
</comment>
<feature type="non-terminal residue" evidence="2">
    <location>
        <position position="90"/>
    </location>
</feature>
<keyword evidence="3" id="KW-1185">Reference proteome</keyword>
<proteinExistence type="predicted"/>
<keyword evidence="1" id="KW-1133">Transmembrane helix</keyword>
<evidence type="ECO:0000313" key="3">
    <source>
        <dbReference type="Proteomes" id="UP001066276"/>
    </source>
</evidence>
<dbReference type="EMBL" id="JANPWB010000013">
    <property type="protein sequence ID" value="KAJ1109303.1"/>
    <property type="molecule type" value="Genomic_DNA"/>
</dbReference>
<evidence type="ECO:0000313" key="2">
    <source>
        <dbReference type="EMBL" id="KAJ1109303.1"/>
    </source>
</evidence>
<feature type="non-terminal residue" evidence="2">
    <location>
        <position position="1"/>
    </location>
</feature>
<evidence type="ECO:0000256" key="1">
    <source>
        <dbReference type="SAM" id="Phobius"/>
    </source>
</evidence>
<dbReference type="Proteomes" id="UP001066276">
    <property type="component" value="Chromosome 9"/>
</dbReference>
<keyword evidence="1" id="KW-0472">Membrane</keyword>